<organism evidence="2 3">
    <name type="scientific">Enteractinococcus helveticum</name>
    <dbReference type="NCBI Taxonomy" id="1837282"/>
    <lineage>
        <taxon>Bacteria</taxon>
        <taxon>Bacillati</taxon>
        <taxon>Actinomycetota</taxon>
        <taxon>Actinomycetes</taxon>
        <taxon>Micrococcales</taxon>
        <taxon>Micrococcaceae</taxon>
    </lineage>
</organism>
<reference evidence="2" key="1">
    <citation type="journal article" date="2021" name="PeerJ">
        <title>Extensive microbial diversity within the chicken gut microbiome revealed by metagenomics and culture.</title>
        <authorList>
            <person name="Gilroy R."/>
            <person name="Ravi A."/>
            <person name="Getino M."/>
            <person name="Pursley I."/>
            <person name="Horton D.L."/>
            <person name="Alikhan N.F."/>
            <person name="Baker D."/>
            <person name="Gharbi K."/>
            <person name="Hall N."/>
            <person name="Watson M."/>
            <person name="Adriaenssens E.M."/>
            <person name="Foster-Nyarko E."/>
            <person name="Jarju S."/>
            <person name="Secka A."/>
            <person name="Antonio M."/>
            <person name="Oren A."/>
            <person name="Chaudhuri R.R."/>
            <person name="La Ragione R."/>
            <person name="Hildebrand F."/>
            <person name="Pallen M.J."/>
        </authorList>
    </citation>
    <scope>NUCLEOTIDE SEQUENCE</scope>
    <source>
        <strain evidence="2">ChiHjej13B12-14962</strain>
    </source>
</reference>
<keyword evidence="1" id="KW-0812">Transmembrane</keyword>
<keyword evidence="1" id="KW-0472">Membrane</keyword>
<sequence>MQRAINTKPRQVNNFGLAFVFLSFSVIAVQLINYIITVTPAAQDAVLNVADGTTIAVSSLSSSYLTLVIISLLVYGGTWFGLIRSMNWARWIAVILAIITAALAVQGFAQVVAADFSDMVGLGVSLAQLITAGWVLSLAFQHDVHQWYAKKIKAQQQS</sequence>
<feature type="transmembrane region" description="Helical" evidence="1">
    <location>
        <begin position="88"/>
        <end position="113"/>
    </location>
</feature>
<feature type="transmembrane region" description="Helical" evidence="1">
    <location>
        <begin position="56"/>
        <end position="76"/>
    </location>
</feature>
<feature type="transmembrane region" description="Helical" evidence="1">
    <location>
        <begin position="12"/>
        <end position="36"/>
    </location>
</feature>
<evidence type="ECO:0000313" key="2">
    <source>
        <dbReference type="EMBL" id="HJF13238.1"/>
    </source>
</evidence>
<dbReference type="Proteomes" id="UP000703315">
    <property type="component" value="Unassembled WGS sequence"/>
</dbReference>
<comment type="caution">
    <text evidence="2">The sequence shown here is derived from an EMBL/GenBank/DDBJ whole genome shotgun (WGS) entry which is preliminary data.</text>
</comment>
<dbReference type="AlphaFoldDB" id="A0A921K6A7"/>
<reference evidence="2" key="2">
    <citation type="submission" date="2021-09" db="EMBL/GenBank/DDBJ databases">
        <authorList>
            <person name="Gilroy R."/>
        </authorList>
    </citation>
    <scope>NUCLEOTIDE SEQUENCE</scope>
    <source>
        <strain evidence="2">ChiHjej13B12-14962</strain>
    </source>
</reference>
<keyword evidence="1" id="KW-1133">Transmembrane helix</keyword>
<dbReference type="EMBL" id="DYXC01000005">
    <property type="protein sequence ID" value="HJF13238.1"/>
    <property type="molecule type" value="Genomic_DNA"/>
</dbReference>
<name>A0A921K6A7_9MICC</name>
<protein>
    <submittedName>
        <fullName evidence="2">Uncharacterized protein</fullName>
    </submittedName>
</protein>
<evidence type="ECO:0000256" key="1">
    <source>
        <dbReference type="SAM" id="Phobius"/>
    </source>
</evidence>
<dbReference type="RefSeq" id="WP_303901193.1">
    <property type="nucleotide sequence ID" value="NZ_DYXC01000005.1"/>
</dbReference>
<accession>A0A921K6A7</accession>
<feature type="transmembrane region" description="Helical" evidence="1">
    <location>
        <begin position="119"/>
        <end position="140"/>
    </location>
</feature>
<evidence type="ECO:0000313" key="3">
    <source>
        <dbReference type="Proteomes" id="UP000703315"/>
    </source>
</evidence>
<gene>
    <name evidence="2" type="ORF">K8V32_00335</name>
</gene>
<proteinExistence type="predicted"/>